<dbReference type="Pfam" id="PF00158">
    <property type="entry name" value="Sigma54_activat"/>
    <property type="match status" value="1"/>
</dbReference>
<dbReference type="InterPro" id="IPR002078">
    <property type="entry name" value="Sigma_54_int"/>
</dbReference>
<evidence type="ECO:0000256" key="3">
    <source>
        <dbReference type="ARBA" id="ARBA00023015"/>
    </source>
</evidence>
<dbReference type="CDD" id="cd00009">
    <property type="entry name" value="AAA"/>
    <property type="match status" value="1"/>
</dbReference>
<keyword evidence="3" id="KW-0805">Transcription regulation</keyword>
<organism evidence="8 9">
    <name type="scientific">Desulfovibrio psychrotolerans</name>
    <dbReference type="NCBI Taxonomy" id="415242"/>
    <lineage>
        <taxon>Bacteria</taxon>
        <taxon>Pseudomonadati</taxon>
        <taxon>Thermodesulfobacteriota</taxon>
        <taxon>Desulfovibrionia</taxon>
        <taxon>Desulfovibrionales</taxon>
        <taxon>Desulfovibrionaceae</taxon>
        <taxon>Desulfovibrio</taxon>
    </lineage>
</organism>
<dbReference type="FunFam" id="3.40.50.300:FF:000006">
    <property type="entry name" value="DNA-binding transcriptional regulator NtrC"/>
    <property type="match status" value="1"/>
</dbReference>
<dbReference type="PROSITE" id="PS00675">
    <property type="entry name" value="SIGMA54_INTERACT_1"/>
    <property type="match status" value="1"/>
</dbReference>
<dbReference type="InterPro" id="IPR003593">
    <property type="entry name" value="AAA+_ATPase"/>
</dbReference>
<dbReference type="SUPFAM" id="SSF52540">
    <property type="entry name" value="P-loop containing nucleoside triphosphate hydrolases"/>
    <property type="match status" value="1"/>
</dbReference>
<keyword evidence="5" id="KW-0804">Transcription</keyword>
<reference evidence="8 9" key="1">
    <citation type="submission" date="2020-05" db="EMBL/GenBank/DDBJ databases">
        <title>Draft genome sequence of Desulfovibrio psychrotolerans JS1T.</title>
        <authorList>
            <person name="Ueno A."/>
            <person name="Tamazawa S."/>
            <person name="Tamamura S."/>
            <person name="Murakami T."/>
            <person name="Kiyama T."/>
            <person name="Inomata H."/>
            <person name="Amano Y."/>
            <person name="Miyakawa K."/>
            <person name="Tamaki H."/>
            <person name="Naganuma T."/>
            <person name="Kaneko K."/>
        </authorList>
    </citation>
    <scope>NUCLEOTIDE SEQUENCE [LARGE SCALE GENOMIC DNA]</scope>
    <source>
        <strain evidence="8 9">JS1</strain>
    </source>
</reference>
<feature type="domain" description="PAS" evidence="7">
    <location>
        <begin position="9"/>
        <end position="72"/>
    </location>
</feature>
<dbReference type="NCBIfam" id="TIGR00229">
    <property type="entry name" value="sensory_box"/>
    <property type="match status" value="1"/>
</dbReference>
<dbReference type="SMART" id="SM00091">
    <property type="entry name" value="PAS"/>
    <property type="match status" value="1"/>
</dbReference>
<dbReference type="GO" id="GO:0003677">
    <property type="term" value="F:DNA binding"/>
    <property type="evidence" value="ECO:0007669"/>
    <property type="project" value="UniProtKB-KW"/>
</dbReference>
<dbReference type="SMART" id="SM00382">
    <property type="entry name" value="AAA"/>
    <property type="match status" value="1"/>
</dbReference>
<dbReference type="InterPro" id="IPR058031">
    <property type="entry name" value="AAA_lid_NorR"/>
</dbReference>
<dbReference type="PROSITE" id="PS50045">
    <property type="entry name" value="SIGMA54_INTERACT_4"/>
    <property type="match status" value="1"/>
</dbReference>
<evidence type="ECO:0000259" key="6">
    <source>
        <dbReference type="PROSITE" id="PS50045"/>
    </source>
</evidence>
<dbReference type="InterPro" id="IPR013767">
    <property type="entry name" value="PAS_fold"/>
</dbReference>
<dbReference type="EMBL" id="BLVP01000008">
    <property type="protein sequence ID" value="GFM37374.1"/>
    <property type="molecule type" value="Genomic_DNA"/>
</dbReference>
<evidence type="ECO:0000256" key="1">
    <source>
        <dbReference type="ARBA" id="ARBA00022741"/>
    </source>
</evidence>
<accession>A0A7J0BWM5</accession>
<proteinExistence type="predicted"/>
<sequence>MVHRSANILAKHFESILDALPDGVFISDASGVALRVNRMYEQLTGLKQDYVQGKQVRTLVEEGVFDRVLNPEIVRTGRPATHVQQLQDGKRLVLSGFPVFNEAGDLRLVVTFVRDITMITRINEQMEEQRQLIDQFHKQMAYLANEQNRALAPVFESHAMRAVVDMLETVAPTDASILILGETGVGKDVFARLTHAKSARKDKIFLKVDCGGISETLTESEMFGYMPGAFTGASSKGKAGFFELAEGGTVFLDEIGELPLSMQTRLLRVLQDREIMRVGGTRPTKVDVRIIAATNKNLAECVEAGTFRRDLYYRLNVAEVTIPALRDRAEDIRPLVEHFLRHYSTKYHKSLAMMEVVHGILSGYQWPGNVRELQNMVHGLVITHKGPLISPRDLPSHIVEDNAREQSYADLILGGGRPLKSIVAEMERDLLRQAIEFHGSVQKVAEVFQVDRSTIFRKIQKADS</sequence>
<keyword evidence="2" id="KW-0067">ATP-binding</keyword>
<keyword evidence="9" id="KW-1185">Reference proteome</keyword>
<dbReference type="Gene3D" id="1.10.10.60">
    <property type="entry name" value="Homeodomain-like"/>
    <property type="match status" value="1"/>
</dbReference>
<dbReference type="CDD" id="cd00130">
    <property type="entry name" value="PAS"/>
    <property type="match status" value="1"/>
</dbReference>
<gene>
    <name evidence="8" type="ORF">DSM19430T_20580</name>
</gene>
<evidence type="ECO:0000313" key="8">
    <source>
        <dbReference type="EMBL" id="GFM37374.1"/>
    </source>
</evidence>
<comment type="caution">
    <text evidence="8">The sequence shown here is derived from an EMBL/GenBank/DDBJ whole genome shotgun (WGS) entry which is preliminary data.</text>
</comment>
<dbReference type="PANTHER" id="PTHR32071:SF81">
    <property type="entry name" value="PROPIONATE CATABOLISM OPERON REGULATORY PROTEIN"/>
    <property type="match status" value="1"/>
</dbReference>
<name>A0A7J0BWM5_9BACT</name>
<keyword evidence="4" id="KW-0238">DNA-binding</keyword>
<evidence type="ECO:0000259" key="7">
    <source>
        <dbReference type="PROSITE" id="PS50112"/>
    </source>
</evidence>
<evidence type="ECO:0000256" key="5">
    <source>
        <dbReference type="ARBA" id="ARBA00023163"/>
    </source>
</evidence>
<dbReference type="Pfam" id="PF00989">
    <property type="entry name" value="PAS"/>
    <property type="match status" value="1"/>
</dbReference>
<dbReference type="PROSITE" id="PS00676">
    <property type="entry name" value="SIGMA54_INTERACT_2"/>
    <property type="match status" value="1"/>
</dbReference>
<dbReference type="Gene3D" id="3.30.450.20">
    <property type="entry name" value="PAS domain"/>
    <property type="match status" value="1"/>
</dbReference>
<dbReference type="PROSITE" id="PS50112">
    <property type="entry name" value="PAS"/>
    <property type="match status" value="1"/>
</dbReference>
<dbReference type="SUPFAM" id="SSF46689">
    <property type="entry name" value="Homeodomain-like"/>
    <property type="match status" value="1"/>
</dbReference>
<dbReference type="SUPFAM" id="SSF55785">
    <property type="entry name" value="PYP-like sensor domain (PAS domain)"/>
    <property type="match status" value="1"/>
</dbReference>
<evidence type="ECO:0000313" key="9">
    <source>
        <dbReference type="Proteomes" id="UP000503820"/>
    </source>
</evidence>
<dbReference type="AlphaFoldDB" id="A0A7J0BWM5"/>
<dbReference type="RefSeq" id="WP_174409976.1">
    <property type="nucleotide sequence ID" value="NZ_BLVP01000008.1"/>
</dbReference>
<feature type="domain" description="Sigma-54 factor interaction" evidence="6">
    <location>
        <begin position="153"/>
        <end position="382"/>
    </location>
</feature>
<dbReference type="Gene3D" id="1.10.8.60">
    <property type="match status" value="1"/>
</dbReference>
<dbReference type="Pfam" id="PF25601">
    <property type="entry name" value="AAA_lid_14"/>
    <property type="match status" value="1"/>
</dbReference>
<dbReference type="InterPro" id="IPR025943">
    <property type="entry name" value="Sigma_54_int_dom_ATP-bd_2"/>
</dbReference>
<evidence type="ECO:0000256" key="4">
    <source>
        <dbReference type="ARBA" id="ARBA00023125"/>
    </source>
</evidence>
<dbReference type="Gene3D" id="3.40.50.300">
    <property type="entry name" value="P-loop containing nucleotide triphosphate hydrolases"/>
    <property type="match status" value="1"/>
</dbReference>
<dbReference type="InterPro" id="IPR025944">
    <property type="entry name" value="Sigma_54_int_dom_CS"/>
</dbReference>
<dbReference type="PROSITE" id="PS00688">
    <property type="entry name" value="SIGMA54_INTERACT_3"/>
    <property type="match status" value="1"/>
</dbReference>
<keyword evidence="1" id="KW-0547">Nucleotide-binding</keyword>
<dbReference type="Proteomes" id="UP000503820">
    <property type="component" value="Unassembled WGS sequence"/>
</dbReference>
<dbReference type="InterPro" id="IPR009057">
    <property type="entry name" value="Homeodomain-like_sf"/>
</dbReference>
<dbReference type="GO" id="GO:0005524">
    <property type="term" value="F:ATP binding"/>
    <property type="evidence" value="ECO:0007669"/>
    <property type="project" value="UniProtKB-KW"/>
</dbReference>
<evidence type="ECO:0000256" key="2">
    <source>
        <dbReference type="ARBA" id="ARBA00022840"/>
    </source>
</evidence>
<dbReference type="InterPro" id="IPR035965">
    <property type="entry name" value="PAS-like_dom_sf"/>
</dbReference>
<dbReference type="InterPro" id="IPR027417">
    <property type="entry name" value="P-loop_NTPase"/>
</dbReference>
<dbReference type="InterPro" id="IPR025662">
    <property type="entry name" value="Sigma_54_int_dom_ATP-bd_1"/>
</dbReference>
<dbReference type="InterPro" id="IPR000014">
    <property type="entry name" value="PAS"/>
</dbReference>
<dbReference type="GO" id="GO:0006355">
    <property type="term" value="P:regulation of DNA-templated transcription"/>
    <property type="evidence" value="ECO:0007669"/>
    <property type="project" value="InterPro"/>
</dbReference>
<protein>
    <submittedName>
        <fullName evidence="8">Sigma-54 dependent transcriptional regulator</fullName>
    </submittedName>
</protein>
<dbReference type="PANTHER" id="PTHR32071">
    <property type="entry name" value="TRANSCRIPTIONAL REGULATORY PROTEIN"/>
    <property type="match status" value="1"/>
</dbReference>